<dbReference type="Pfam" id="PF04082">
    <property type="entry name" value="Fungal_trans"/>
    <property type="match status" value="1"/>
</dbReference>
<feature type="region of interest" description="Disordered" evidence="2">
    <location>
        <begin position="1"/>
        <end position="41"/>
    </location>
</feature>
<evidence type="ECO:0000313" key="5">
    <source>
        <dbReference type="Proteomes" id="UP001251528"/>
    </source>
</evidence>
<evidence type="ECO:0000313" key="4">
    <source>
        <dbReference type="EMBL" id="KAK2608861.1"/>
    </source>
</evidence>
<feature type="compositionally biased region" description="Polar residues" evidence="2">
    <location>
        <begin position="717"/>
        <end position="728"/>
    </location>
</feature>
<dbReference type="GO" id="GO:0008270">
    <property type="term" value="F:zinc ion binding"/>
    <property type="evidence" value="ECO:0007669"/>
    <property type="project" value="InterPro"/>
</dbReference>
<evidence type="ECO:0000256" key="1">
    <source>
        <dbReference type="ARBA" id="ARBA00023242"/>
    </source>
</evidence>
<protein>
    <recommendedName>
        <fullName evidence="3">Xylanolytic transcriptional activator regulatory domain-containing protein</fullName>
    </recommendedName>
</protein>
<feature type="region of interest" description="Disordered" evidence="2">
    <location>
        <begin position="717"/>
        <end position="740"/>
    </location>
</feature>
<dbReference type="GO" id="GO:0003677">
    <property type="term" value="F:DNA binding"/>
    <property type="evidence" value="ECO:0007669"/>
    <property type="project" value="InterPro"/>
</dbReference>
<feature type="region of interest" description="Disordered" evidence="2">
    <location>
        <begin position="86"/>
        <end position="126"/>
    </location>
</feature>
<organism evidence="4 5">
    <name type="scientific">Conoideocrella luteorostrata</name>
    <dbReference type="NCBI Taxonomy" id="1105319"/>
    <lineage>
        <taxon>Eukaryota</taxon>
        <taxon>Fungi</taxon>
        <taxon>Dikarya</taxon>
        <taxon>Ascomycota</taxon>
        <taxon>Pezizomycotina</taxon>
        <taxon>Sordariomycetes</taxon>
        <taxon>Hypocreomycetidae</taxon>
        <taxon>Hypocreales</taxon>
        <taxon>Clavicipitaceae</taxon>
        <taxon>Conoideocrella</taxon>
    </lineage>
</organism>
<reference evidence="4" key="1">
    <citation type="submission" date="2023-06" db="EMBL/GenBank/DDBJ databases">
        <title>Conoideocrella luteorostrata (Hypocreales: Clavicipitaceae), a potential biocontrol fungus for elongate hemlock scale in United States Christmas tree production areas.</title>
        <authorList>
            <person name="Barrett H."/>
            <person name="Lovett B."/>
            <person name="Macias A.M."/>
            <person name="Stajich J.E."/>
            <person name="Kasson M.T."/>
        </authorList>
    </citation>
    <scope>NUCLEOTIDE SEQUENCE</scope>
    <source>
        <strain evidence="4">ARSEF 14590</strain>
    </source>
</reference>
<dbReference type="CDD" id="cd12148">
    <property type="entry name" value="fungal_TF_MHR"/>
    <property type="match status" value="1"/>
</dbReference>
<feature type="region of interest" description="Disordered" evidence="2">
    <location>
        <begin position="162"/>
        <end position="183"/>
    </location>
</feature>
<proteinExistence type="predicted"/>
<dbReference type="AlphaFoldDB" id="A0AAJ0CUU8"/>
<dbReference type="SMART" id="SM00906">
    <property type="entry name" value="Fungal_trans"/>
    <property type="match status" value="1"/>
</dbReference>
<dbReference type="GO" id="GO:0006351">
    <property type="term" value="P:DNA-templated transcription"/>
    <property type="evidence" value="ECO:0007669"/>
    <property type="project" value="InterPro"/>
</dbReference>
<gene>
    <name evidence="4" type="ORF">QQS21_002574</name>
</gene>
<dbReference type="Proteomes" id="UP001251528">
    <property type="component" value="Unassembled WGS sequence"/>
</dbReference>
<accession>A0AAJ0CUU8</accession>
<dbReference type="InterPro" id="IPR007219">
    <property type="entry name" value="XnlR_reg_dom"/>
</dbReference>
<sequence>MQLPLIRQGTSLYRQPGAMDHQSSPQRSKKERIANRDRKRAARAYVYSDPSSPSSAKHAQHLLTQPLDATLVADKKRNVTVECLAGGVSGSAGSASSRSARPSRQHQEVVRRLGGISQAASERDSTDLARRMAYLERIAQRCAGESSTLDLDMLKHMAEAGNAQPHASHPDNVSSQGSDSERVDDKFSVEPIHENITHYSGEFSHWNFSMRIKKWIDQGVPNDSLNQPAGSVTNFKEYYRAEELQSPAATLSSLSRLPPRSIAEFLINCFFTHAEANYCFVERRWLNNKLDLVYDRPSSVTRRNVGVVCTIFGLLAIGTQYAYLETLAHGTAGRFGNDRDPMSGTFSEDAIGVVFYQQASQLLSDVITVSSLECVQACLLMGIYTLPIDASGLSYVYLNLALKLAIQNGMHRNYSGSGLDAATCETKNRVWWTIYTIEKRIGIFHGRPTSISNAAVDADFPTDNVATWPSLQPTHHAQILATLELNQKLDRLSRELTILSTSAKAEMNDSLARLVDLQRDLESWWTGLPDEIACKEPTALTNTSRGRLHLKLEYCLVRMFIGRVFILPQLRQGDTCSISESSPKDSSTARLTRKRLRAVLVGDCIKAAMLIIDTCRAIRNSIGLARASYTEFSSCRAALLVITTQCLQQRTYRFQQALRDGLSMLKEMSSGSASAHSETSLIQAFERAISNIYSDQSSEQSSGESEYRRFQRWQQSWQNDPSLTSQPEDSPGDNVMPMVSGTAHIPTANTENHAHDMVYATSCTPFFGVDGTFASFPQNPEDLSSFFGADFGSGQLFGPG</sequence>
<feature type="domain" description="Xylanolytic transcriptional activator regulatory" evidence="3">
    <location>
        <begin position="394"/>
        <end position="467"/>
    </location>
</feature>
<name>A0AAJ0CUU8_9HYPO</name>
<keyword evidence="5" id="KW-1185">Reference proteome</keyword>
<evidence type="ECO:0000256" key="2">
    <source>
        <dbReference type="SAM" id="MobiDB-lite"/>
    </source>
</evidence>
<dbReference type="InterPro" id="IPR050987">
    <property type="entry name" value="AtrR-like"/>
</dbReference>
<dbReference type="PANTHER" id="PTHR46910:SF23">
    <property type="entry name" value="THIAMINE REPRESSIBLE GENES REGULATORY PROTEIN THI1"/>
    <property type="match status" value="1"/>
</dbReference>
<comment type="caution">
    <text evidence="4">The sequence shown here is derived from an EMBL/GenBank/DDBJ whole genome shotgun (WGS) entry which is preliminary data.</text>
</comment>
<feature type="compositionally biased region" description="Low complexity" evidence="2">
    <location>
        <begin position="91"/>
        <end position="102"/>
    </location>
</feature>
<keyword evidence="1" id="KW-0539">Nucleus</keyword>
<dbReference type="GO" id="GO:0003700">
    <property type="term" value="F:DNA-binding transcription factor activity"/>
    <property type="evidence" value="ECO:0007669"/>
    <property type="project" value="InterPro"/>
</dbReference>
<dbReference type="PANTHER" id="PTHR46910">
    <property type="entry name" value="TRANSCRIPTION FACTOR PDR1"/>
    <property type="match status" value="1"/>
</dbReference>
<dbReference type="EMBL" id="JASWJB010000031">
    <property type="protein sequence ID" value="KAK2608861.1"/>
    <property type="molecule type" value="Genomic_DNA"/>
</dbReference>
<evidence type="ECO:0000259" key="3">
    <source>
        <dbReference type="SMART" id="SM00906"/>
    </source>
</evidence>